<evidence type="ECO:0000256" key="2">
    <source>
        <dbReference type="ARBA" id="ARBA00022741"/>
    </source>
</evidence>
<dbReference type="GO" id="GO:0005524">
    <property type="term" value="F:ATP binding"/>
    <property type="evidence" value="ECO:0007669"/>
    <property type="project" value="UniProtKB-UniRule"/>
</dbReference>
<evidence type="ECO:0000256" key="5">
    <source>
        <dbReference type="PROSITE-ProRule" id="PRU10141"/>
    </source>
</evidence>
<dbReference type="AlphaFoldDB" id="A0A0F6SDL3"/>
<feature type="region of interest" description="Disordered" evidence="6">
    <location>
        <begin position="21"/>
        <end position="41"/>
    </location>
</feature>
<keyword evidence="3 9" id="KW-0418">Kinase</keyword>
<dbReference type="PROSITE" id="PS00107">
    <property type="entry name" value="PROTEIN_KINASE_ATP"/>
    <property type="match status" value="1"/>
</dbReference>
<dbReference type="InterPro" id="IPR011009">
    <property type="entry name" value="Kinase-like_dom_sf"/>
</dbReference>
<evidence type="ECO:0000259" key="8">
    <source>
        <dbReference type="PROSITE" id="PS50011"/>
    </source>
</evidence>
<dbReference type="PROSITE" id="PS50011">
    <property type="entry name" value="PROTEIN_KINASE_DOM"/>
    <property type="match status" value="1"/>
</dbReference>
<feature type="binding site" evidence="5">
    <location>
        <position position="90"/>
    </location>
    <ligand>
        <name>ATP</name>
        <dbReference type="ChEBI" id="CHEBI:30616"/>
    </ligand>
</feature>
<protein>
    <submittedName>
        <fullName evidence="9">Serine/threonine protein kinase PrkC, regulator of stationary phase</fullName>
    </submittedName>
</protein>
<feature type="transmembrane region" description="Helical" evidence="7">
    <location>
        <begin position="500"/>
        <end position="519"/>
    </location>
</feature>
<evidence type="ECO:0000256" key="1">
    <source>
        <dbReference type="ARBA" id="ARBA00022679"/>
    </source>
</evidence>
<dbReference type="KEGG" id="samy:DB32_000793"/>
<feature type="domain" description="Protein kinase" evidence="8">
    <location>
        <begin position="61"/>
        <end position="333"/>
    </location>
</feature>
<dbReference type="Proteomes" id="UP000034883">
    <property type="component" value="Chromosome"/>
</dbReference>
<dbReference type="STRING" id="927083.DB32_000793"/>
<dbReference type="PROSITE" id="PS00108">
    <property type="entry name" value="PROTEIN_KINASE_ST"/>
    <property type="match status" value="1"/>
</dbReference>
<dbReference type="InterPro" id="IPR000719">
    <property type="entry name" value="Prot_kinase_dom"/>
</dbReference>
<feature type="transmembrane region" description="Helical" evidence="7">
    <location>
        <begin position="467"/>
        <end position="488"/>
    </location>
</feature>
<evidence type="ECO:0000313" key="9">
    <source>
        <dbReference type="EMBL" id="AKF03644.1"/>
    </source>
</evidence>
<keyword evidence="2 5" id="KW-0547">Nucleotide-binding</keyword>
<dbReference type="Pfam" id="PF00069">
    <property type="entry name" value="Pkinase"/>
    <property type="match status" value="1"/>
</dbReference>
<dbReference type="EMBL" id="CP011125">
    <property type="protein sequence ID" value="AKF03644.1"/>
    <property type="molecule type" value="Genomic_DNA"/>
</dbReference>
<dbReference type="SMART" id="SM00220">
    <property type="entry name" value="S_TKc"/>
    <property type="match status" value="1"/>
</dbReference>
<feature type="transmembrane region" description="Helical" evidence="7">
    <location>
        <begin position="531"/>
        <end position="552"/>
    </location>
</feature>
<dbReference type="CDD" id="cd14014">
    <property type="entry name" value="STKc_PknB_like"/>
    <property type="match status" value="1"/>
</dbReference>
<evidence type="ECO:0000256" key="7">
    <source>
        <dbReference type="SAM" id="Phobius"/>
    </source>
</evidence>
<keyword evidence="1" id="KW-0808">Transferase</keyword>
<dbReference type="Gene3D" id="3.30.200.20">
    <property type="entry name" value="Phosphorylase Kinase, domain 1"/>
    <property type="match status" value="1"/>
</dbReference>
<keyword evidence="7" id="KW-0812">Transmembrane</keyword>
<dbReference type="InterPro" id="IPR008271">
    <property type="entry name" value="Ser/Thr_kinase_AS"/>
</dbReference>
<name>A0A0F6SDL3_9BACT</name>
<keyword evidence="4 5" id="KW-0067">ATP-binding</keyword>
<reference evidence="9 10" key="1">
    <citation type="submission" date="2015-03" db="EMBL/GenBank/DDBJ databases">
        <title>Genome assembly of Sandaracinus amylolyticus DSM 53668.</title>
        <authorList>
            <person name="Sharma G."/>
            <person name="Subramanian S."/>
        </authorList>
    </citation>
    <scope>NUCLEOTIDE SEQUENCE [LARGE SCALE GENOMIC DNA]</scope>
    <source>
        <strain evidence="9 10">DSM 53668</strain>
    </source>
</reference>
<keyword evidence="7" id="KW-0472">Membrane</keyword>
<evidence type="ECO:0000313" key="10">
    <source>
        <dbReference type="Proteomes" id="UP000034883"/>
    </source>
</evidence>
<keyword evidence="9" id="KW-0723">Serine/threonine-protein kinase</keyword>
<dbReference type="PANTHER" id="PTHR43289:SF6">
    <property type="entry name" value="SERINE_THREONINE-PROTEIN KINASE NEKL-3"/>
    <property type="match status" value="1"/>
</dbReference>
<dbReference type="PANTHER" id="PTHR43289">
    <property type="entry name" value="MITOGEN-ACTIVATED PROTEIN KINASE KINASE KINASE 20-RELATED"/>
    <property type="match status" value="1"/>
</dbReference>
<keyword evidence="10" id="KW-1185">Reference proteome</keyword>
<feature type="transmembrane region" description="Helical" evidence="7">
    <location>
        <begin position="605"/>
        <end position="625"/>
    </location>
</feature>
<dbReference type="Gene3D" id="1.10.510.10">
    <property type="entry name" value="Transferase(Phosphotransferase) domain 1"/>
    <property type="match status" value="1"/>
</dbReference>
<organism evidence="9 10">
    <name type="scientific">Sandaracinus amylolyticus</name>
    <dbReference type="NCBI Taxonomy" id="927083"/>
    <lineage>
        <taxon>Bacteria</taxon>
        <taxon>Pseudomonadati</taxon>
        <taxon>Myxococcota</taxon>
        <taxon>Polyangia</taxon>
        <taxon>Polyangiales</taxon>
        <taxon>Sandaracinaceae</taxon>
        <taxon>Sandaracinus</taxon>
    </lineage>
</organism>
<evidence type="ECO:0000256" key="4">
    <source>
        <dbReference type="ARBA" id="ARBA00022840"/>
    </source>
</evidence>
<dbReference type="SUPFAM" id="SSF56112">
    <property type="entry name" value="Protein kinase-like (PK-like)"/>
    <property type="match status" value="1"/>
</dbReference>
<dbReference type="GO" id="GO:0004674">
    <property type="term" value="F:protein serine/threonine kinase activity"/>
    <property type="evidence" value="ECO:0007669"/>
    <property type="project" value="UniProtKB-KW"/>
</dbReference>
<dbReference type="InterPro" id="IPR017441">
    <property type="entry name" value="Protein_kinase_ATP_BS"/>
</dbReference>
<sequence length="661" mass="72978">MPPSDELSQTLEARMEELLQDARTIDRSPSSTITPERSRPDAAGEHAIALLRRMGPTGAGIEVRGTIGEGGMGVVRLATQLALGREVAVKTLKADQKSDAATLKLLREAWVTGSLEHPNVVPVYDISLDAQGAPQIVLKKIAGASWAELMRDDKAIKKRFQARDAFEWNVRILVAVCNAVHFAHSRGILHRDLKPENVMIGEFGEVYVLDWGIAVAMHDDGTGRLPLAKDAIELAGTPLYMAPEMLGGAPGLLSARTDVYLLGAMLFEVIAGRAPHEGAHLGEILHAIARSKPSLPEGTPAELARIVLRAMDADPDARFESAEQLRLALIGFLEHRGSLKLAAEAETRLAELLEEKARAGGDPDERRLRLYHLFGECRFGFLEALEIWRDNEEARAGLRRALITMIELELEQGDPKAAALLLAEVEGAPAELVARVSEERAKWQAEEERRAKLARDHDPSIGRRTRVFIGMVLGTLWTIAPFSLWVWMRTGHAERSHAQAMIATSALFVAAVGLGYWARDSLSRTAINRRLTRLVGVMLGAQIVFFGSVWRLGVTPEQAGPLLMFLYTVLAAVAAATIEARLWPTVAVYVVGLALANVWPEHVFLFESLANLSLTINVVAIWARIEEDVVAPWRERSEQRRREWRAFLERQRERESKPPGT</sequence>
<evidence type="ECO:0000256" key="3">
    <source>
        <dbReference type="ARBA" id="ARBA00022777"/>
    </source>
</evidence>
<gene>
    <name evidence="9" type="ORF">DB32_000793</name>
</gene>
<proteinExistence type="predicted"/>
<evidence type="ECO:0000256" key="6">
    <source>
        <dbReference type="SAM" id="MobiDB-lite"/>
    </source>
</evidence>
<accession>A0A0F6SDL3</accession>
<feature type="transmembrane region" description="Helical" evidence="7">
    <location>
        <begin position="558"/>
        <end position="575"/>
    </location>
</feature>
<keyword evidence="7" id="KW-1133">Transmembrane helix</keyword>